<dbReference type="AlphaFoldDB" id="A0A4Y2KCG1"/>
<evidence type="ECO:0000313" key="1">
    <source>
        <dbReference type="EMBL" id="GBM99638.1"/>
    </source>
</evidence>
<name>A0A4Y2KCG1_ARAVE</name>
<reference evidence="1 2" key="1">
    <citation type="journal article" date="2019" name="Sci. Rep.">
        <title>Orb-weaving spider Araneus ventricosus genome elucidates the spidroin gene catalogue.</title>
        <authorList>
            <person name="Kono N."/>
            <person name="Nakamura H."/>
            <person name="Ohtoshi R."/>
            <person name="Moran D.A.P."/>
            <person name="Shinohara A."/>
            <person name="Yoshida Y."/>
            <person name="Fujiwara M."/>
            <person name="Mori M."/>
            <person name="Tomita M."/>
            <person name="Arakawa K."/>
        </authorList>
    </citation>
    <scope>NUCLEOTIDE SEQUENCE [LARGE SCALE GENOMIC DNA]</scope>
</reference>
<proteinExistence type="predicted"/>
<keyword evidence="2" id="KW-1185">Reference proteome</keyword>
<protein>
    <submittedName>
        <fullName evidence="1">Uncharacterized protein</fullName>
    </submittedName>
</protein>
<accession>A0A4Y2KCG1</accession>
<dbReference type="Proteomes" id="UP000499080">
    <property type="component" value="Unassembled WGS sequence"/>
</dbReference>
<gene>
    <name evidence="1" type="ORF">AVEN_169165_1</name>
</gene>
<organism evidence="1 2">
    <name type="scientific">Araneus ventricosus</name>
    <name type="common">Orbweaver spider</name>
    <name type="synonym">Epeira ventricosa</name>
    <dbReference type="NCBI Taxonomy" id="182803"/>
    <lineage>
        <taxon>Eukaryota</taxon>
        <taxon>Metazoa</taxon>
        <taxon>Ecdysozoa</taxon>
        <taxon>Arthropoda</taxon>
        <taxon>Chelicerata</taxon>
        <taxon>Arachnida</taxon>
        <taxon>Araneae</taxon>
        <taxon>Araneomorphae</taxon>
        <taxon>Entelegynae</taxon>
        <taxon>Araneoidea</taxon>
        <taxon>Araneidae</taxon>
        <taxon>Araneus</taxon>
    </lineage>
</organism>
<sequence>MTRIAELPGCPLLSEGQVLHAQEDGVDLKQKTALKPSYVSLSRELEAGQQQQNILEAANDLKTEIIRKQVNLLSPIEDHGGHLGQVTNR</sequence>
<dbReference type="EMBL" id="BGPR01004436">
    <property type="protein sequence ID" value="GBM99638.1"/>
    <property type="molecule type" value="Genomic_DNA"/>
</dbReference>
<evidence type="ECO:0000313" key="2">
    <source>
        <dbReference type="Proteomes" id="UP000499080"/>
    </source>
</evidence>
<comment type="caution">
    <text evidence="1">The sequence shown here is derived from an EMBL/GenBank/DDBJ whole genome shotgun (WGS) entry which is preliminary data.</text>
</comment>